<feature type="non-terminal residue" evidence="1">
    <location>
        <position position="1"/>
    </location>
</feature>
<dbReference type="RefSeq" id="WP_325051944.1">
    <property type="nucleotide sequence ID" value="NZ_RFFG01000066.1"/>
</dbReference>
<dbReference type="EMBL" id="RFFG01000066">
    <property type="protein sequence ID" value="RMI39519.1"/>
    <property type="molecule type" value="Genomic_DNA"/>
</dbReference>
<evidence type="ECO:0000313" key="2">
    <source>
        <dbReference type="Proteomes" id="UP000282674"/>
    </source>
</evidence>
<dbReference type="AlphaFoldDB" id="A0A3M2LQ03"/>
<dbReference type="SUPFAM" id="SSF48452">
    <property type="entry name" value="TPR-like"/>
    <property type="match status" value="2"/>
</dbReference>
<dbReference type="Proteomes" id="UP000282674">
    <property type="component" value="Unassembled WGS sequence"/>
</dbReference>
<proteinExistence type="predicted"/>
<dbReference type="Gene3D" id="1.25.40.10">
    <property type="entry name" value="Tetratricopeptide repeat domain"/>
    <property type="match status" value="2"/>
</dbReference>
<dbReference type="InterPro" id="IPR011990">
    <property type="entry name" value="TPR-like_helical_dom_sf"/>
</dbReference>
<gene>
    <name evidence="1" type="ORF">EBO15_29615</name>
</gene>
<dbReference type="PANTHER" id="PTHR47691:SF3">
    <property type="entry name" value="HTH-TYPE TRANSCRIPTIONAL REGULATOR RV0890C-RELATED"/>
    <property type="match status" value="1"/>
</dbReference>
<dbReference type="InterPro" id="IPR019734">
    <property type="entry name" value="TPR_rpt"/>
</dbReference>
<dbReference type="Pfam" id="PF13424">
    <property type="entry name" value="TPR_12"/>
    <property type="match status" value="1"/>
</dbReference>
<reference evidence="1 2" key="1">
    <citation type="submission" date="2018-10" db="EMBL/GenBank/DDBJ databases">
        <title>Isolation from soil.</title>
        <authorList>
            <person name="Hu J."/>
        </authorList>
    </citation>
    <scope>NUCLEOTIDE SEQUENCE [LARGE SCALE GENOMIC DNA]</scope>
    <source>
        <strain evidence="1 2">NEAU-Ht49</strain>
    </source>
</reference>
<accession>A0A3M2LQ03</accession>
<keyword evidence="2" id="KW-1185">Reference proteome</keyword>
<sequence length="585" mass="64156">NAERLFAARAAAAAPGFAVTGGNAAAVAAVCRRLDGLPLALELAATRVRALGVDALAERLDDRFRLLTRRGGPARQQTLRAVIDWSWELLSDPERVALRRLAVHADGCTLEAAEEVCGDPDIDVLTRLVDRSLVVFTEDRRYRLLESVADYCLERLREAGEEDLVRARHARYYTALAERAVPYLRGPEQERWLQRLDREGANFRAALDHRADPVLANALGWYWFLRGRLNEARRYLTLALAQDAPEHVLRRTRVWLNGLTMLSGEGDESETLRKAALGPDADAWSLWFLTFVHWPYGDLPANQARLERALALFKDEGDRWGEAAVLSTRAKLRMVGGDLADMRDDAERSLRLFGELGDAWGELEAADAVARHAEIVADYARAVRMRREVARRAERLGMWAEVSFALSGLGRVALLEGDLDKAHDLHERALGLARDRSSRSAEEFAAIGLALVARRRGDLDAAEEHLRSRLPWLRGIGGTAGIAFIQTQLGFAAEQRGDAASAEALHTTALETARETGDPRAVALALEGLAGARSLTGDTAEASRLLAEADAIRTSVGAPLPPAERFDVDRIAARISARTGSADGS</sequence>
<dbReference type="PANTHER" id="PTHR47691">
    <property type="entry name" value="REGULATOR-RELATED"/>
    <property type="match status" value="1"/>
</dbReference>
<protein>
    <submittedName>
        <fullName evidence="1">AfsR/SARP family transcriptional regulator</fullName>
    </submittedName>
</protein>
<organism evidence="1 2">
    <name type="scientific">Actinomadura harenae</name>
    <dbReference type="NCBI Taxonomy" id="2483351"/>
    <lineage>
        <taxon>Bacteria</taxon>
        <taxon>Bacillati</taxon>
        <taxon>Actinomycetota</taxon>
        <taxon>Actinomycetes</taxon>
        <taxon>Streptosporangiales</taxon>
        <taxon>Thermomonosporaceae</taxon>
        <taxon>Actinomadura</taxon>
    </lineage>
</organism>
<name>A0A3M2LQ03_9ACTN</name>
<evidence type="ECO:0000313" key="1">
    <source>
        <dbReference type="EMBL" id="RMI39519.1"/>
    </source>
</evidence>
<comment type="caution">
    <text evidence="1">The sequence shown here is derived from an EMBL/GenBank/DDBJ whole genome shotgun (WGS) entry which is preliminary data.</text>
</comment>
<dbReference type="SMART" id="SM00028">
    <property type="entry name" value="TPR"/>
    <property type="match status" value="4"/>
</dbReference>